<name>A0A8J9X7N0_PHATR</name>
<dbReference type="Proteomes" id="UP000836788">
    <property type="component" value="Chromosome 3"/>
</dbReference>
<dbReference type="EMBL" id="OU594944">
    <property type="protein sequence ID" value="CAG9288337.1"/>
    <property type="molecule type" value="Genomic_DNA"/>
</dbReference>
<reference evidence="2" key="1">
    <citation type="submission" date="2022-02" db="EMBL/GenBank/DDBJ databases">
        <authorList>
            <person name="Giguere J D."/>
        </authorList>
    </citation>
    <scope>NUCLEOTIDE SEQUENCE</scope>
    <source>
        <strain evidence="2">CCAP 1055/1</strain>
    </source>
</reference>
<feature type="region of interest" description="Disordered" evidence="1">
    <location>
        <begin position="127"/>
        <end position="147"/>
    </location>
</feature>
<protein>
    <submittedName>
        <fullName evidence="2">Uncharacterized protein</fullName>
    </submittedName>
</protein>
<evidence type="ECO:0000256" key="1">
    <source>
        <dbReference type="SAM" id="MobiDB-lite"/>
    </source>
</evidence>
<feature type="region of interest" description="Disordered" evidence="1">
    <location>
        <begin position="1"/>
        <end position="29"/>
    </location>
</feature>
<dbReference type="AlphaFoldDB" id="A0A8J9X7N0"/>
<evidence type="ECO:0000313" key="2">
    <source>
        <dbReference type="EMBL" id="CAG9288337.1"/>
    </source>
</evidence>
<organism evidence="2">
    <name type="scientific">Phaeodactylum tricornutum</name>
    <name type="common">Diatom</name>
    <dbReference type="NCBI Taxonomy" id="2850"/>
    <lineage>
        <taxon>Eukaryota</taxon>
        <taxon>Sar</taxon>
        <taxon>Stramenopiles</taxon>
        <taxon>Ochrophyta</taxon>
        <taxon>Bacillariophyta</taxon>
        <taxon>Bacillariophyceae</taxon>
        <taxon>Bacillariophycidae</taxon>
        <taxon>Naviculales</taxon>
        <taxon>Phaeodactylaceae</taxon>
        <taxon>Phaeodactylum</taxon>
    </lineage>
</organism>
<accession>A0A8J9X7N0</accession>
<gene>
    <name evidence="2" type="ORF">PTTT1_LOCUS38234</name>
</gene>
<feature type="compositionally biased region" description="Polar residues" evidence="1">
    <location>
        <begin position="16"/>
        <end position="27"/>
    </location>
</feature>
<proteinExistence type="predicted"/>
<sequence length="547" mass="59243">MDIHDAVSEPWVAPSSPENTSLENQSCARMEEAVQETVGADAPVLSRTLDEPFVVEDPCVMGITDANPNPTEDIAQVEDFIEDIRDEEEEFDLKVPLESVAGANEPENVAARIGHGLLSPIPMHREAEEGAASPSSSPKSPPLVGEKHTDGIETTIYATVPLANSPTPHSHVENLMEADDLPETIQSLSEEFSKASIETPNHKESLIEAAVLDHSLNDSIVSSGSAREEEILQTTRDINTSSQAFIYRLRGAAFRRKMNLTRSRDSLVAKEKQHREDLARAVESAANLAVQRSRRQSEPLPQIRTEESVKVTFKARSVPVAVGIKGTGGLSGVPKVEKKPTTIPFSPLLGARRQLRRLTSPWTDSQANTNHISGADDGSKMFMARPLPKTTGFMGQAGQSGIPKVPKRPVTVPCSPLLGARRQSSARVQKHIQTLDPVPDDISTATLPSVTSGCNSSTGVSSLHGLTLLIDENQLPQPNVPLEAGTLGSGTVASCYIPHSTVRAQKRAAYDAQRQQVALMRLEQEQQARRAQVQALDRELKALRTSL</sequence>